<dbReference type="EMBL" id="GIBP01010921">
    <property type="protein sequence ID" value="NDV39890.1"/>
    <property type="molecule type" value="Transcribed_RNA"/>
</dbReference>
<dbReference type="AlphaFoldDB" id="A0A6B2LST2"/>
<sequence length="57" mass="6027">MALNGGIQEPSVNGPPSVIQLPAEINGGPTRNNRTEPPSDTAQTHHDIQKAIGHFNT</sequence>
<protein>
    <submittedName>
        <fullName evidence="2">Uncharacterized protein</fullName>
    </submittedName>
</protein>
<evidence type="ECO:0000313" key="2">
    <source>
        <dbReference type="EMBL" id="NDV39890.1"/>
    </source>
</evidence>
<feature type="region of interest" description="Disordered" evidence="1">
    <location>
        <begin position="1"/>
        <end position="57"/>
    </location>
</feature>
<reference evidence="2" key="1">
    <citation type="journal article" date="2020" name="J. Eukaryot. Microbiol.">
        <title>De novo Sequencing, Assembly and Annotation of the Transcriptome for the Free-Living Testate Amoeba Arcella intermedia.</title>
        <authorList>
            <person name="Ribeiro G.M."/>
            <person name="Porfirio-Sousa A.L."/>
            <person name="Maurer-Alcala X.X."/>
            <person name="Katz L.A."/>
            <person name="Lahr D.J.G."/>
        </authorList>
    </citation>
    <scope>NUCLEOTIDE SEQUENCE</scope>
</reference>
<proteinExistence type="predicted"/>
<accession>A0A6B2LST2</accession>
<name>A0A6B2LST2_9EUKA</name>
<organism evidence="2">
    <name type="scientific">Arcella intermedia</name>
    <dbReference type="NCBI Taxonomy" id="1963864"/>
    <lineage>
        <taxon>Eukaryota</taxon>
        <taxon>Amoebozoa</taxon>
        <taxon>Tubulinea</taxon>
        <taxon>Elardia</taxon>
        <taxon>Arcellinida</taxon>
        <taxon>Sphaerothecina</taxon>
        <taxon>Arcellidae</taxon>
        <taxon>Arcella</taxon>
    </lineage>
</organism>
<feature type="compositionally biased region" description="Polar residues" evidence="1">
    <location>
        <begin position="29"/>
        <end position="42"/>
    </location>
</feature>
<evidence type="ECO:0000256" key="1">
    <source>
        <dbReference type="SAM" id="MobiDB-lite"/>
    </source>
</evidence>